<dbReference type="InParanoid" id="A0A0C2WXT1"/>
<accession>A0A0C2WXT1</accession>
<proteinExistence type="predicted"/>
<protein>
    <submittedName>
        <fullName evidence="1">Uncharacterized protein</fullName>
    </submittedName>
</protein>
<name>A0A0C2WXT1_AMAMK</name>
<dbReference type="HOGENOM" id="CLU_2580164_0_0_1"/>
<sequence>MTINAHSNSFFALLRTTACHRIYTAIYATPELRVFRLLPSSCRCYTIPDFIARPHRDLLDAKFAQCITLSLFYAVLGSFSL</sequence>
<dbReference type="AlphaFoldDB" id="A0A0C2WXT1"/>
<evidence type="ECO:0000313" key="1">
    <source>
        <dbReference type="EMBL" id="KIL66612.1"/>
    </source>
</evidence>
<dbReference type="EMBL" id="KN818235">
    <property type="protein sequence ID" value="KIL66612.1"/>
    <property type="molecule type" value="Genomic_DNA"/>
</dbReference>
<evidence type="ECO:0000313" key="2">
    <source>
        <dbReference type="Proteomes" id="UP000054549"/>
    </source>
</evidence>
<dbReference type="Proteomes" id="UP000054549">
    <property type="component" value="Unassembled WGS sequence"/>
</dbReference>
<organism evidence="1 2">
    <name type="scientific">Amanita muscaria (strain Koide BX008)</name>
    <dbReference type="NCBI Taxonomy" id="946122"/>
    <lineage>
        <taxon>Eukaryota</taxon>
        <taxon>Fungi</taxon>
        <taxon>Dikarya</taxon>
        <taxon>Basidiomycota</taxon>
        <taxon>Agaricomycotina</taxon>
        <taxon>Agaricomycetes</taxon>
        <taxon>Agaricomycetidae</taxon>
        <taxon>Agaricales</taxon>
        <taxon>Pluteineae</taxon>
        <taxon>Amanitaceae</taxon>
        <taxon>Amanita</taxon>
    </lineage>
</organism>
<gene>
    <name evidence="1" type="ORF">M378DRAFT_160615</name>
</gene>
<keyword evidence="2" id="KW-1185">Reference proteome</keyword>
<feature type="non-terminal residue" evidence="1">
    <location>
        <position position="81"/>
    </location>
</feature>
<reference evidence="1 2" key="1">
    <citation type="submission" date="2014-04" db="EMBL/GenBank/DDBJ databases">
        <title>Evolutionary Origins and Diversification of the Mycorrhizal Mutualists.</title>
        <authorList>
            <consortium name="DOE Joint Genome Institute"/>
            <consortium name="Mycorrhizal Genomics Consortium"/>
            <person name="Kohler A."/>
            <person name="Kuo A."/>
            <person name="Nagy L.G."/>
            <person name="Floudas D."/>
            <person name="Copeland A."/>
            <person name="Barry K.W."/>
            <person name="Cichocki N."/>
            <person name="Veneault-Fourrey C."/>
            <person name="LaButti K."/>
            <person name="Lindquist E.A."/>
            <person name="Lipzen A."/>
            <person name="Lundell T."/>
            <person name="Morin E."/>
            <person name="Murat C."/>
            <person name="Riley R."/>
            <person name="Ohm R."/>
            <person name="Sun H."/>
            <person name="Tunlid A."/>
            <person name="Henrissat B."/>
            <person name="Grigoriev I.V."/>
            <person name="Hibbett D.S."/>
            <person name="Martin F."/>
        </authorList>
    </citation>
    <scope>NUCLEOTIDE SEQUENCE [LARGE SCALE GENOMIC DNA]</scope>
    <source>
        <strain evidence="1 2">Koide BX008</strain>
    </source>
</reference>